<dbReference type="GO" id="GO:0003723">
    <property type="term" value="F:RNA binding"/>
    <property type="evidence" value="ECO:0007669"/>
    <property type="project" value="UniProtKB-UniRule"/>
</dbReference>
<feature type="region of interest" description="Disordered" evidence="4">
    <location>
        <begin position="210"/>
        <end position="243"/>
    </location>
</feature>
<dbReference type="Pfam" id="PF00013">
    <property type="entry name" value="KH_1"/>
    <property type="match status" value="6"/>
</dbReference>
<keyword evidence="2" id="KW-0694">RNA-binding</keyword>
<feature type="coiled-coil region" evidence="3">
    <location>
        <begin position="531"/>
        <end position="558"/>
    </location>
</feature>
<evidence type="ECO:0000259" key="5">
    <source>
        <dbReference type="SMART" id="SM00322"/>
    </source>
</evidence>
<organism evidence="6 7">
    <name type="scientific">Ceratobasidium theobromae</name>
    <dbReference type="NCBI Taxonomy" id="1582974"/>
    <lineage>
        <taxon>Eukaryota</taxon>
        <taxon>Fungi</taxon>
        <taxon>Dikarya</taxon>
        <taxon>Basidiomycota</taxon>
        <taxon>Agaricomycotina</taxon>
        <taxon>Agaricomycetes</taxon>
        <taxon>Cantharellales</taxon>
        <taxon>Ceratobasidiaceae</taxon>
        <taxon>Ceratobasidium</taxon>
    </lineage>
</organism>
<feature type="compositionally biased region" description="Polar residues" evidence="4">
    <location>
        <begin position="1084"/>
        <end position="1099"/>
    </location>
</feature>
<feature type="domain" description="K Homology" evidence="5">
    <location>
        <begin position="1162"/>
        <end position="1228"/>
    </location>
</feature>
<sequence length="1242" mass="135194">MAESAAQALQRRHVELEGAPDPFPPMPSGQDAGARRAPKKNEPFNTEDETIFPSLASSAPAKPAVASAWGAAGHIRQAAPRVVATVFTDSFVIENIDLSTAGKDGKPTTLADILKRIMQQHKNVKLEASTQRKDGRSKTTFVIKADLEQDVETAKRKLTAALSPIVTRVVQAPVSTIGMIVGQKGANLIQLRAKYDVRVDIPRRETGLALPAGNATASRTGSPLPASDDDEEPTLPVSVTGPSSSVNEAINDINAIIAVKMANVTQRVRDIPAKLFPFIEGRKSQYEEIASEEGAYVSITLSSTSRELSASGDRPAVIKIIETVKANIQELDESLGSVSMTLPKPQHRLLLGDFRHELMESSKCVVSLPSDPDSKEVSIWGLQEDLPQGLQAVMKQATSKYTESLSVPAPSGPIHDYLIRTNYFGKTMAPAHPDIQAHLAPRGKGHAIDFIGEKSAVNAAIKDLKKVFSDLEGAARDVGIDWMVHKYLIGKSGKKIKQFQEAHHTQVFFPDESEEKSSVLLVYDVSKGASKAEKKRHLDEVERDLRKLAAESGDVRSEEITIDKKWHSAIIGKNGSTLTAIIGEDKALSIKIGSQAKMSGDNTLHEDAILVRGPTRDVTRAIEAIKQLAEKAKNDEIESSYVTEFDINREYTSRIVGSGGASINKLREQLDVRIDFFDDDDKEAADGKKKGKKPSAKSRVKITGRKENADEAKRRILSQVERLADETTEVIKIPNKFHSGLIGTAGKYVNRLEEKYSVKINFGGDDSRGGRGATNLGPDEVLIKGGKRGVASAKNELVEAYEYEKETNQTVEFTVPTRAIARILGRGGSQINELKEETNALIDIEKADSYDPKPETTITVRGTKSAIADAKKRILAIANEVGEETTVTINIENRFHRGLIGAGGQGLKDLVAKVGGPSDSKAQAGLIHFPRGEEPEDEVRLRGEPGLVKKLKAELEKIVAELRDRVVLGVDIPAQNHRALIGRGGQNLNELQDRHNVTVQFPGSRSYNQIGEPENAEELAEVSPENIVKVAGSRTACENAIKEMSERSIPQDPATTTITVPLRYVHSISQQGIFFRTLRQNGVQVDQSQMPSQGTSTPRRPQGGAARIDEEPTEEAVQWEVVENHQHGEEGDTEWTLRGRDEAALDKARGMIEEAISQAQSATHVGFLTLADRSAFPRIVGTKGANVARLRSETGADITVGREDNTIVIIGSENAIEQAKSKILDIINNNSRPRGGRSRDED</sequence>
<dbReference type="CDD" id="cd00105">
    <property type="entry name" value="KH-I"/>
    <property type="match status" value="2"/>
</dbReference>
<feature type="domain" description="K Homology" evidence="5">
    <location>
        <begin position="964"/>
        <end position="1049"/>
    </location>
</feature>
<evidence type="ECO:0000256" key="4">
    <source>
        <dbReference type="SAM" id="MobiDB-lite"/>
    </source>
</evidence>
<feature type="domain" description="K Homology" evidence="5">
    <location>
        <begin position="639"/>
        <end position="721"/>
    </location>
</feature>
<feature type="domain" description="K Homology" evidence="5">
    <location>
        <begin position="90"/>
        <end position="163"/>
    </location>
</feature>
<feature type="domain" description="K Homology" evidence="5">
    <location>
        <begin position="1052"/>
        <end position="1157"/>
    </location>
</feature>
<comment type="caution">
    <text evidence="6">The sequence shown here is derived from an EMBL/GenBank/DDBJ whole genome shotgun (WGS) entry which is preliminary data.</text>
</comment>
<feature type="region of interest" description="Disordered" evidence="4">
    <location>
        <begin position="1"/>
        <end position="47"/>
    </location>
</feature>
<proteinExistence type="predicted"/>
<feature type="domain" description="K Homology" evidence="5">
    <location>
        <begin position="807"/>
        <end position="879"/>
    </location>
</feature>
<dbReference type="AlphaFoldDB" id="A0A5N5QWR7"/>
<feature type="domain" description="K Homology" evidence="5">
    <location>
        <begin position="554"/>
        <end position="630"/>
    </location>
</feature>
<dbReference type="Proteomes" id="UP000383932">
    <property type="component" value="Unassembled WGS sequence"/>
</dbReference>
<evidence type="ECO:0000256" key="2">
    <source>
        <dbReference type="PROSITE-ProRule" id="PRU00117"/>
    </source>
</evidence>
<feature type="domain" description="K Homology" evidence="5">
    <location>
        <begin position="164"/>
        <end position="258"/>
    </location>
</feature>
<dbReference type="InterPro" id="IPR004088">
    <property type="entry name" value="KH_dom_type_1"/>
</dbReference>
<evidence type="ECO:0000313" key="7">
    <source>
        <dbReference type="Proteomes" id="UP000383932"/>
    </source>
</evidence>
<keyword evidence="3" id="KW-0175">Coiled coil</keyword>
<dbReference type="InterPro" id="IPR036612">
    <property type="entry name" value="KH_dom_type_1_sf"/>
</dbReference>
<dbReference type="PROSITE" id="PS50084">
    <property type="entry name" value="KH_TYPE_1"/>
    <property type="match status" value="8"/>
</dbReference>
<feature type="compositionally biased region" description="Basic residues" evidence="4">
    <location>
        <begin position="689"/>
        <end position="703"/>
    </location>
</feature>
<dbReference type="OrthoDB" id="10027144at2759"/>
<feature type="region of interest" description="Disordered" evidence="4">
    <location>
        <begin position="1084"/>
        <end position="1114"/>
    </location>
</feature>
<name>A0A5N5QWR7_9AGAM</name>
<feature type="domain" description="K Homology" evidence="5">
    <location>
        <begin position="725"/>
        <end position="802"/>
    </location>
</feature>
<dbReference type="PANTHER" id="PTHR10288">
    <property type="entry name" value="KH DOMAIN CONTAINING RNA BINDING PROTEIN"/>
    <property type="match status" value="1"/>
</dbReference>
<evidence type="ECO:0000256" key="3">
    <source>
        <dbReference type="SAM" id="Coils"/>
    </source>
</evidence>
<evidence type="ECO:0000313" key="6">
    <source>
        <dbReference type="EMBL" id="KAB5596013.1"/>
    </source>
</evidence>
<keyword evidence="7" id="KW-1185">Reference proteome</keyword>
<evidence type="ECO:0000256" key="1">
    <source>
        <dbReference type="ARBA" id="ARBA00022737"/>
    </source>
</evidence>
<dbReference type="Gene3D" id="3.30.1370.10">
    <property type="entry name" value="K Homology domain, type 1"/>
    <property type="match status" value="9"/>
</dbReference>
<dbReference type="InterPro" id="IPR004087">
    <property type="entry name" value="KH_dom"/>
</dbReference>
<reference evidence="6 7" key="1">
    <citation type="journal article" date="2019" name="Fungal Biol. Biotechnol.">
        <title>Draft genome sequence of fastidious pathogen Ceratobasidium theobromae, which causes vascular-streak dieback in Theobroma cacao.</title>
        <authorList>
            <person name="Ali S.S."/>
            <person name="Asman A."/>
            <person name="Shao J."/>
            <person name="Firmansyah A.P."/>
            <person name="Susilo A.W."/>
            <person name="Rosmana A."/>
            <person name="McMahon P."/>
            <person name="Junaid M."/>
            <person name="Guest D."/>
            <person name="Kheng T.Y."/>
            <person name="Meinhardt L.W."/>
            <person name="Bailey B.A."/>
        </authorList>
    </citation>
    <scope>NUCLEOTIDE SEQUENCE [LARGE SCALE GENOMIC DNA]</scope>
    <source>
        <strain evidence="6 7">CT2</strain>
    </source>
</reference>
<feature type="domain" description="K Homology" evidence="5">
    <location>
        <begin position="883"/>
        <end position="960"/>
    </location>
</feature>
<protein>
    <submittedName>
        <fullName evidence="6">Vigilin 1</fullName>
    </submittedName>
</protein>
<accession>A0A5N5QWR7</accession>
<keyword evidence="1" id="KW-0677">Repeat</keyword>
<feature type="domain" description="K Homology" evidence="5">
    <location>
        <begin position="472"/>
        <end position="543"/>
    </location>
</feature>
<dbReference type="SMART" id="SM00322">
    <property type="entry name" value="KH"/>
    <property type="match status" value="11"/>
</dbReference>
<dbReference type="EMBL" id="SSOP01000004">
    <property type="protein sequence ID" value="KAB5596013.1"/>
    <property type="molecule type" value="Genomic_DNA"/>
</dbReference>
<gene>
    <name evidence="6" type="ORF">CTheo_530</name>
</gene>
<feature type="region of interest" description="Disordered" evidence="4">
    <location>
        <begin position="683"/>
        <end position="708"/>
    </location>
</feature>
<dbReference type="SUPFAM" id="SSF54791">
    <property type="entry name" value="Eukaryotic type KH-domain (KH-domain type I)"/>
    <property type="match status" value="8"/>
</dbReference>